<evidence type="ECO:0000256" key="1">
    <source>
        <dbReference type="SAM" id="Phobius"/>
    </source>
</evidence>
<feature type="transmembrane region" description="Helical" evidence="1">
    <location>
        <begin position="292"/>
        <end position="315"/>
    </location>
</feature>
<reference evidence="2" key="1">
    <citation type="submission" date="2021-01" db="EMBL/GenBank/DDBJ databases">
        <authorList>
            <person name="Corre E."/>
            <person name="Pelletier E."/>
            <person name="Niang G."/>
            <person name="Scheremetjew M."/>
            <person name="Finn R."/>
            <person name="Kale V."/>
            <person name="Holt S."/>
            <person name="Cochrane G."/>
            <person name="Meng A."/>
            <person name="Brown T."/>
            <person name="Cohen L."/>
        </authorList>
    </citation>
    <scope>NUCLEOTIDE SEQUENCE</scope>
    <source>
        <strain evidence="2">GSBS06</strain>
    </source>
</reference>
<organism evidence="2">
    <name type="scientific">Aplanochytrium stocchinoi</name>
    <dbReference type="NCBI Taxonomy" id="215587"/>
    <lineage>
        <taxon>Eukaryota</taxon>
        <taxon>Sar</taxon>
        <taxon>Stramenopiles</taxon>
        <taxon>Bigyra</taxon>
        <taxon>Labyrinthulomycetes</taxon>
        <taxon>Thraustochytrida</taxon>
        <taxon>Thraustochytriidae</taxon>
        <taxon>Aplanochytrium</taxon>
    </lineage>
</organism>
<keyword evidence="1" id="KW-0472">Membrane</keyword>
<keyword evidence="1" id="KW-0812">Transmembrane</keyword>
<gene>
    <name evidence="2" type="ORF">ASTO00021_LOCUS7412</name>
</gene>
<sequence length="718" mass="82935">MAPGKPGQLAAYVVQTEETRLLRKLKCKDFYHPKGFLGCFRKLRQAAEKVEMVTLQGKKKFKYYRPYIQARVLLWRMLKLCCCPDWFCKPSNKSVDWYERKRHNFRIEQIAHETLATFAQLSGENVDIPESWNNEYQPVGSWKDILGEEEINEDDEEAMELILSKLSDGTSYLLEKEMCRSRKSRLLLFCRLMESTVTAMANCLVDIITYLYILCLTVLLQCSYLRFKYVLPWDLGNRDNIDAFINLENLDESISCLCHNGHITRGDIAFASIQQMSLLDEYSDMVRWFKRFVATVVSLLYFVPQAVLLLVLTIIKCIRYPKYGYKSLKFAVLTGIETIVDGYNDWARKAAHFITSENTREITNNYERRIQYERRKFGTNSTKYIDTREWSRYHYENATRVVETKLTGINDRNKEYFGGNEKRLADIEGGFLAGMSTSSCSHVPQLKFAERILHDLYGQKLVSVGLDQKIGMPGVFAFGKGRRYRVSVFDTRGGDVLIFGDAPQHYEKPWSGESAAARCDMTQWAVHNAILHAENQICSADLIKMSDMKTYLASFNEDIDVQVILRCFLEIYATSFVRVTLPVEAFTHTAYSTASGGLERILQRRRRESHNIITLNNLPNYVVEEGERDYVIREYKDLICDIKTPLRNTLFLSDTRSPNSRHFILTEKGEWMAEILFEDDEVNVGASVLLRAVDDSEQIIAENAEFFVNEVVSGALYT</sequence>
<keyword evidence="1" id="KW-1133">Transmembrane helix</keyword>
<feature type="transmembrane region" description="Helical" evidence="1">
    <location>
        <begin position="199"/>
        <end position="220"/>
    </location>
</feature>
<dbReference type="EMBL" id="HBIN01009943">
    <property type="protein sequence ID" value="CAE0437171.1"/>
    <property type="molecule type" value="Transcribed_RNA"/>
</dbReference>
<dbReference type="AlphaFoldDB" id="A0A7S3LNS9"/>
<protein>
    <submittedName>
        <fullName evidence="2">Uncharacterized protein</fullName>
    </submittedName>
</protein>
<accession>A0A7S3LNS9</accession>
<evidence type="ECO:0000313" key="2">
    <source>
        <dbReference type="EMBL" id="CAE0437171.1"/>
    </source>
</evidence>
<name>A0A7S3LNS9_9STRA</name>
<proteinExistence type="predicted"/>